<comment type="similarity">
    <text evidence="1">Belongs to the CTAG/PCC1 family.</text>
</comment>
<evidence type="ECO:0000313" key="3">
    <source>
        <dbReference type="Proteomes" id="UP000074294"/>
    </source>
</evidence>
<dbReference type="InterPro" id="IPR015419">
    <property type="entry name" value="CTAG/Pcc1"/>
</dbReference>
<dbReference type="AlphaFoldDB" id="A0A147JXZ7"/>
<protein>
    <recommendedName>
        <fullName evidence="4">KEOPS complex Pcc1-like subunit</fullName>
    </recommendedName>
</protein>
<evidence type="ECO:0000256" key="1">
    <source>
        <dbReference type="ARBA" id="ARBA00007073"/>
    </source>
</evidence>
<reference evidence="2 3" key="1">
    <citation type="journal article" date="2016" name="Nat. Microbiol.">
        <title>Genomic inference of the metabolism of cosmopolitan subsurface Archaea, Hadesarchaea.</title>
        <authorList>
            <person name="Baker B.J."/>
            <person name="Saw J.H."/>
            <person name="Lind A.E."/>
            <person name="Lazar C.S."/>
            <person name="Hinrichs K.-U."/>
            <person name="Teske A.P."/>
            <person name="Ettema T.J."/>
        </authorList>
    </citation>
    <scope>NUCLEOTIDE SEQUENCE [LARGE SCALE GENOMIC DNA]</scope>
</reference>
<gene>
    <name evidence="2" type="ORF">APZ16_06470</name>
</gene>
<proteinExistence type="inferred from homology"/>
<organism evidence="2 3">
    <name type="scientific">Hadarchaeum yellowstonense</name>
    <dbReference type="NCBI Taxonomy" id="1776334"/>
    <lineage>
        <taxon>Archaea</taxon>
        <taxon>Methanobacteriati</taxon>
        <taxon>Candidatus Hadarchaeota</taxon>
        <taxon>Candidatus Hadarchaeia</taxon>
        <taxon>Candidatus Hadarchaeales</taxon>
        <taxon>Candidatus Hadarchaeaceae</taxon>
        <taxon>Candidatus Hadarchaeum</taxon>
    </lineage>
</organism>
<dbReference type="Proteomes" id="UP000074294">
    <property type="component" value="Unassembled WGS sequence"/>
</dbReference>
<name>A0A147JXZ7_HADYE</name>
<dbReference type="NCBIfam" id="NF011470">
    <property type="entry name" value="PRK14887.1"/>
    <property type="match status" value="1"/>
</dbReference>
<evidence type="ECO:0000313" key="2">
    <source>
        <dbReference type="EMBL" id="KUO41432.1"/>
    </source>
</evidence>
<dbReference type="STRING" id="1776334.APZ16_06470"/>
<comment type="caution">
    <text evidence="2">The sequence shown here is derived from an EMBL/GenBank/DDBJ whole genome shotgun (WGS) entry which is preliminary data.</text>
</comment>
<sequence>MVRARRASAVIRFEFDSVREAEAVRQALAPEEALPASTRSRARISRRENALFLQVDAEDTAALRAALNSFIRWAIVARDMLEPRRKDNG</sequence>
<dbReference type="Pfam" id="PF09341">
    <property type="entry name" value="Pcc1"/>
    <property type="match status" value="1"/>
</dbReference>
<dbReference type="EMBL" id="LQMQ01000021">
    <property type="protein sequence ID" value="KUO41432.1"/>
    <property type="molecule type" value="Genomic_DNA"/>
</dbReference>
<dbReference type="Gene3D" id="3.30.310.50">
    <property type="entry name" value="Alpha-D-phosphohexomutase, C-terminal domain"/>
    <property type="match status" value="1"/>
</dbReference>
<evidence type="ECO:0008006" key="4">
    <source>
        <dbReference type="Google" id="ProtNLM"/>
    </source>
</evidence>
<accession>A0A147JXZ7</accession>